<sequence>MRTIIYLLITLSIVFLIFIFGNSMTTRPGTTSGNGNPAILLFVPLVILFIVLISQWFKVFRHTHVKLKNLIIMTVLLVGHQVIGVYVQIISFRNYRDFLAEIYAQQYGTVDWEYIHSITSGLSIHINNQYFNVNTYFLFIGLSLLVWLLSRIVHTAGRR</sequence>
<feature type="transmembrane region" description="Helical" evidence="1">
    <location>
        <begin position="69"/>
        <end position="89"/>
    </location>
</feature>
<feature type="transmembrane region" description="Helical" evidence="1">
    <location>
        <begin position="37"/>
        <end position="57"/>
    </location>
</feature>
<keyword evidence="1" id="KW-0472">Membrane</keyword>
<dbReference type="Proteomes" id="UP000215596">
    <property type="component" value="Unassembled WGS sequence"/>
</dbReference>
<evidence type="ECO:0000313" key="2">
    <source>
        <dbReference type="EMBL" id="PAD74703.1"/>
    </source>
</evidence>
<proteinExistence type="predicted"/>
<evidence type="ECO:0000256" key="1">
    <source>
        <dbReference type="SAM" id="Phobius"/>
    </source>
</evidence>
<comment type="caution">
    <text evidence="2">The sequence shown here is derived from an EMBL/GenBank/DDBJ whole genome shotgun (WGS) entry which is preliminary data.</text>
</comment>
<dbReference type="OrthoDB" id="2357278at2"/>
<feature type="transmembrane region" description="Helical" evidence="1">
    <location>
        <begin position="136"/>
        <end position="153"/>
    </location>
</feature>
<dbReference type="RefSeq" id="WP_095266435.1">
    <property type="nucleotide sequence ID" value="NZ_NPBY01000051.1"/>
</dbReference>
<accession>A0A268ENL2</accession>
<gene>
    <name evidence="2" type="ORF">CHH67_17165</name>
</gene>
<evidence type="ECO:0000313" key="3">
    <source>
        <dbReference type="Proteomes" id="UP000215596"/>
    </source>
</evidence>
<feature type="transmembrane region" description="Helical" evidence="1">
    <location>
        <begin position="5"/>
        <end position="25"/>
    </location>
</feature>
<reference evidence="2 3" key="1">
    <citation type="submission" date="2017-07" db="EMBL/GenBank/DDBJ databases">
        <title>Isolation and whole genome analysis of endospore-forming bacteria from heroin.</title>
        <authorList>
            <person name="Kalinowski J."/>
            <person name="Ahrens B."/>
            <person name="Al-Dilaimi A."/>
            <person name="Winkler A."/>
            <person name="Wibberg D."/>
            <person name="Schleenbecker U."/>
            <person name="Ruckert C."/>
            <person name="Wolfel R."/>
            <person name="Grass G."/>
        </authorList>
    </citation>
    <scope>NUCLEOTIDE SEQUENCE [LARGE SCALE GENOMIC DNA]</scope>
    <source>
        <strain evidence="2 3">7537-G1</strain>
    </source>
</reference>
<keyword evidence="1" id="KW-1133">Transmembrane helix</keyword>
<protein>
    <submittedName>
        <fullName evidence="2">Uncharacterized protein</fullName>
    </submittedName>
</protein>
<organism evidence="2 3">
    <name type="scientific">Paenibacillus campinasensis</name>
    <dbReference type="NCBI Taxonomy" id="66347"/>
    <lineage>
        <taxon>Bacteria</taxon>
        <taxon>Bacillati</taxon>
        <taxon>Bacillota</taxon>
        <taxon>Bacilli</taxon>
        <taxon>Bacillales</taxon>
        <taxon>Paenibacillaceae</taxon>
        <taxon>Paenibacillus</taxon>
    </lineage>
</organism>
<keyword evidence="1" id="KW-0812">Transmembrane</keyword>
<name>A0A268ENL2_9BACL</name>
<dbReference type="EMBL" id="NPBY01000051">
    <property type="protein sequence ID" value="PAD74703.1"/>
    <property type="molecule type" value="Genomic_DNA"/>
</dbReference>
<dbReference type="AlphaFoldDB" id="A0A268ENL2"/>